<dbReference type="GO" id="GO:0006665">
    <property type="term" value="P:sphingolipid metabolic process"/>
    <property type="evidence" value="ECO:0007669"/>
    <property type="project" value="UniProtKB-KW"/>
</dbReference>
<dbReference type="Pfam" id="PF03372">
    <property type="entry name" value="Exo_endo_phos"/>
    <property type="match status" value="1"/>
</dbReference>
<dbReference type="GO" id="GO:0046872">
    <property type="term" value="F:metal ion binding"/>
    <property type="evidence" value="ECO:0007669"/>
    <property type="project" value="UniProtKB-KW"/>
</dbReference>
<reference evidence="17" key="2">
    <citation type="submission" date="2025-09" db="UniProtKB">
        <authorList>
            <consortium name="Ensembl"/>
        </authorList>
    </citation>
    <scope>IDENTIFICATION</scope>
</reference>
<dbReference type="Ensembl" id="ENSSRHT00000014694.1">
    <property type="protein sequence ID" value="ENSSRHP00000014201.1"/>
    <property type="gene ID" value="ENSSRHG00000007942.1"/>
</dbReference>
<protein>
    <recommendedName>
        <fullName evidence="5">sphingomyelin phosphodiesterase</fullName>
        <ecNumber evidence="5">3.1.4.12</ecNumber>
    </recommendedName>
</protein>
<evidence type="ECO:0000256" key="15">
    <source>
        <dbReference type="SAM" id="Phobius"/>
    </source>
</evidence>
<dbReference type="SUPFAM" id="SSF56219">
    <property type="entry name" value="DNase I-like"/>
    <property type="match status" value="1"/>
</dbReference>
<proteinExistence type="inferred from homology"/>
<dbReference type="EC" id="3.1.4.12" evidence="5"/>
<evidence type="ECO:0000256" key="13">
    <source>
        <dbReference type="ARBA" id="ARBA00023136"/>
    </source>
</evidence>
<comment type="similarity">
    <text evidence="4">Belongs to the neutral sphingomyelinase family.</text>
</comment>
<keyword evidence="10" id="KW-0746">Sphingolipid metabolism</keyword>
<evidence type="ECO:0000256" key="5">
    <source>
        <dbReference type="ARBA" id="ARBA00012369"/>
    </source>
</evidence>
<evidence type="ECO:0000256" key="1">
    <source>
        <dbReference type="ARBA" id="ARBA00004141"/>
    </source>
</evidence>
<evidence type="ECO:0000256" key="7">
    <source>
        <dbReference type="ARBA" id="ARBA00022723"/>
    </source>
</evidence>
<dbReference type="Gene3D" id="3.60.10.10">
    <property type="entry name" value="Endonuclease/exonuclease/phosphatase"/>
    <property type="match status" value="1"/>
</dbReference>
<evidence type="ECO:0000256" key="12">
    <source>
        <dbReference type="ARBA" id="ARBA00023098"/>
    </source>
</evidence>
<keyword evidence="18" id="KW-1185">Reference proteome</keyword>
<keyword evidence="9" id="KW-0460">Magnesium</keyword>
<evidence type="ECO:0000256" key="6">
    <source>
        <dbReference type="ARBA" id="ARBA00022692"/>
    </source>
</evidence>
<keyword evidence="8" id="KW-0378">Hydrolase</keyword>
<reference evidence="17" key="1">
    <citation type="submission" date="2025-08" db="UniProtKB">
        <authorList>
            <consortium name="Ensembl"/>
        </authorList>
    </citation>
    <scope>IDENTIFICATION</scope>
</reference>
<evidence type="ECO:0000313" key="18">
    <source>
        <dbReference type="Proteomes" id="UP000472270"/>
    </source>
</evidence>
<keyword evidence="12" id="KW-0443">Lipid metabolism</keyword>
<dbReference type="Proteomes" id="UP000472270">
    <property type="component" value="Unassembled WGS sequence"/>
</dbReference>
<dbReference type="InterPro" id="IPR038772">
    <property type="entry name" value="Sph/SMPD2-like"/>
</dbReference>
<evidence type="ECO:0000256" key="4">
    <source>
        <dbReference type="ARBA" id="ARBA00006335"/>
    </source>
</evidence>
<feature type="domain" description="Endonuclease/exonuclease/phosphatase" evidence="16">
    <location>
        <begin position="42"/>
        <end position="259"/>
    </location>
</feature>
<dbReference type="InterPro" id="IPR005135">
    <property type="entry name" value="Endo/exonuclease/phosphatase"/>
</dbReference>
<comment type="subcellular location">
    <subcellularLocation>
        <location evidence="1">Membrane</location>
        <topology evidence="1">Multi-pass membrane protein</topology>
    </subcellularLocation>
</comment>
<name>A0A673GJ63_9TELE</name>
<evidence type="ECO:0000256" key="2">
    <source>
        <dbReference type="ARBA" id="ARBA00004760"/>
    </source>
</evidence>
<sequence length="409" mass="46307">MTAYVYTINAVEVLYVGRPQDNSDYGFVFFRGIRFFSQLCTQRYEMIGELLGREQHDIALLQEVVILQKKKYYYHLHFLLLHLSESPLHPLSHFGKFSNLLFQLGYFFFSHLNHTGHEPLLRHGDWFGGKAVGLVIVDVSGLKAHVYVTHLHAEYSRAQDEYLPHRIVQSWEVLQFVRHTSCGADLVVLGGDLNMHPQDLGNRLLRSHTGLRDCYTETDTFDGCEDGHTLIADNHFTKKQDLVPFEKGIRIDYILMKGSQRVSMKCESLSTTKGPVADKPFPYSDHEALTAELALLRLEDSRQHGSSDSEYSALFSEQQKQAFHISITNETLCTVGLLGAVCMGLLLSGALLYLLFTTHIKVLKETEDQMMLTSNDLQTKLTGCRLSGSSSFDGSPELQPLSPFKRVDP</sequence>
<dbReference type="PANTHER" id="PTHR16320:SF24">
    <property type="entry name" value="PHOSPHODIESTERASE, PUTATIVE-RELATED"/>
    <property type="match status" value="1"/>
</dbReference>
<comment type="pathway">
    <text evidence="3">Sphingolipid metabolism.</text>
</comment>
<gene>
    <name evidence="17" type="primary">smpd2a</name>
</gene>
<evidence type="ECO:0000256" key="3">
    <source>
        <dbReference type="ARBA" id="ARBA00004991"/>
    </source>
</evidence>
<dbReference type="AlphaFoldDB" id="A0A673GJ63"/>
<evidence type="ECO:0000259" key="16">
    <source>
        <dbReference type="Pfam" id="PF03372"/>
    </source>
</evidence>
<dbReference type="GO" id="GO:0004767">
    <property type="term" value="F:sphingomyelin phosphodiesterase activity"/>
    <property type="evidence" value="ECO:0007669"/>
    <property type="project" value="UniProtKB-EC"/>
</dbReference>
<evidence type="ECO:0000256" key="11">
    <source>
        <dbReference type="ARBA" id="ARBA00022989"/>
    </source>
</evidence>
<evidence type="ECO:0000256" key="8">
    <source>
        <dbReference type="ARBA" id="ARBA00022801"/>
    </source>
</evidence>
<feature type="region of interest" description="Disordered" evidence="14">
    <location>
        <begin position="388"/>
        <end position="409"/>
    </location>
</feature>
<accession>A0A673GJ63</accession>
<evidence type="ECO:0000256" key="10">
    <source>
        <dbReference type="ARBA" id="ARBA00022919"/>
    </source>
</evidence>
<comment type="pathway">
    <text evidence="2">Lipid metabolism; sphingolipid metabolism.</text>
</comment>
<keyword evidence="6 15" id="KW-0812">Transmembrane</keyword>
<evidence type="ECO:0000256" key="14">
    <source>
        <dbReference type="SAM" id="MobiDB-lite"/>
    </source>
</evidence>
<keyword evidence="11 15" id="KW-1133">Transmembrane helix</keyword>
<evidence type="ECO:0000256" key="9">
    <source>
        <dbReference type="ARBA" id="ARBA00022842"/>
    </source>
</evidence>
<feature type="transmembrane region" description="Helical" evidence="15">
    <location>
        <begin position="335"/>
        <end position="356"/>
    </location>
</feature>
<evidence type="ECO:0000313" key="17">
    <source>
        <dbReference type="Ensembl" id="ENSSRHP00000014201.1"/>
    </source>
</evidence>
<keyword evidence="7" id="KW-0479">Metal-binding</keyword>
<dbReference type="PANTHER" id="PTHR16320">
    <property type="entry name" value="SPHINGOMYELINASE FAMILY MEMBER"/>
    <property type="match status" value="1"/>
</dbReference>
<dbReference type="InterPro" id="IPR036691">
    <property type="entry name" value="Endo/exonu/phosph_ase_sf"/>
</dbReference>
<dbReference type="GO" id="GO:0016020">
    <property type="term" value="C:membrane"/>
    <property type="evidence" value="ECO:0007669"/>
    <property type="project" value="UniProtKB-SubCell"/>
</dbReference>
<keyword evidence="13 15" id="KW-0472">Membrane</keyword>
<organism evidence="17 18">
    <name type="scientific">Sinocyclocheilus rhinocerous</name>
    <dbReference type="NCBI Taxonomy" id="307959"/>
    <lineage>
        <taxon>Eukaryota</taxon>
        <taxon>Metazoa</taxon>
        <taxon>Chordata</taxon>
        <taxon>Craniata</taxon>
        <taxon>Vertebrata</taxon>
        <taxon>Euteleostomi</taxon>
        <taxon>Actinopterygii</taxon>
        <taxon>Neopterygii</taxon>
        <taxon>Teleostei</taxon>
        <taxon>Ostariophysi</taxon>
        <taxon>Cypriniformes</taxon>
        <taxon>Cyprinidae</taxon>
        <taxon>Cyprininae</taxon>
        <taxon>Sinocyclocheilus</taxon>
    </lineage>
</organism>